<dbReference type="InterPro" id="IPR052157">
    <property type="entry name" value="BCAA_transport_permease"/>
</dbReference>
<evidence type="ECO:0000256" key="8">
    <source>
        <dbReference type="ARBA" id="ARBA00037998"/>
    </source>
</evidence>
<dbReference type="EMBL" id="CAEZXN010000008">
    <property type="protein sequence ID" value="CAB4690601.1"/>
    <property type="molecule type" value="Genomic_DNA"/>
</dbReference>
<evidence type="ECO:0000256" key="2">
    <source>
        <dbReference type="ARBA" id="ARBA00022448"/>
    </source>
</evidence>
<feature type="transmembrane region" description="Helical" evidence="9">
    <location>
        <begin position="32"/>
        <end position="53"/>
    </location>
</feature>
<feature type="transmembrane region" description="Helical" evidence="9">
    <location>
        <begin position="92"/>
        <end position="115"/>
    </location>
</feature>
<dbReference type="CDD" id="cd06582">
    <property type="entry name" value="TM_PBP1_LivH_like"/>
    <property type="match status" value="1"/>
</dbReference>
<dbReference type="Pfam" id="PF02653">
    <property type="entry name" value="BPD_transp_2"/>
    <property type="match status" value="1"/>
</dbReference>
<feature type="transmembrane region" description="Helical" evidence="9">
    <location>
        <begin position="59"/>
        <end position="80"/>
    </location>
</feature>
<protein>
    <submittedName>
        <fullName evidence="12">Unannotated protein</fullName>
    </submittedName>
</protein>
<evidence type="ECO:0000256" key="1">
    <source>
        <dbReference type="ARBA" id="ARBA00004651"/>
    </source>
</evidence>
<dbReference type="AlphaFoldDB" id="A0A6J7BED7"/>
<dbReference type="PANTHER" id="PTHR11795">
    <property type="entry name" value="BRANCHED-CHAIN AMINO ACID TRANSPORT SYSTEM PERMEASE PROTEIN LIVH"/>
    <property type="match status" value="1"/>
</dbReference>
<sequence>MHLQALFDGLFSGSIYGLVALTLTITYQPTRIMNFAQGETFILGAAVGFELVGVHKLPWIVGLGVMLVLAIIMGLIMERMVMLPVQLSGSRFAWIIATLAAALIFQAIFSIRYVGDTLTFFPIVDKIFTIGGATVSAQQVIAIVVSLTIIGVYDQFLRRSIHGRAMRATAHNPDTAIILGIPTKRLVVGAFVGSAVLGSLAGFLWAPENFVNPANGLSFTISGFTAAVIGGVGSPRGALFGGLLVGLLNSIAGAIFGGIAAGIAVFIALGLILILKPAGLFGKPMDGH</sequence>
<evidence type="ECO:0000313" key="11">
    <source>
        <dbReference type="EMBL" id="CAB4690601.1"/>
    </source>
</evidence>
<dbReference type="PANTHER" id="PTHR11795:SF445">
    <property type="entry name" value="AMINO ACID ABC TRANSPORTER PERMEASE PROTEIN"/>
    <property type="match status" value="1"/>
</dbReference>
<evidence type="ECO:0000256" key="6">
    <source>
        <dbReference type="ARBA" id="ARBA00022989"/>
    </source>
</evidence>
<evidence type="ECO:0000256" key="3">
    <source>
        <dbReference type="ARBA" id="ARBA00022475"/>
    </source>
</evidence>
<evidence type="ECO:0000313" key="12">
    <source>
        <dbReference type="EMBL" id="CAB4843857.1"/>
    </source>
</evidence>
<comment type="subcellular location">
    <subcellularLocation>
        <location evidence="1">Cell membrane</location>
        <topology evidence="1">Multi-pass membrane protein</topology>
    </subcellularLocation>
</comment>
<accession>A0A6J7BED7</accession>
<reference evidence="12" key="1">
    <citation type="submission" date="2020-05" db="EMBL/GenBank/DDBJ databases">
        <authorList>
            <person name="Chiriac C."/>
            <person name="Salcher M."/>
            <person name="Ghai R."/>
            <person name="Kavagutti S V."/>
        </authorList>
    </citation>
    <scope>NUCLEOTIDE SEQUENCE</scope>
</reference>
<feature type="transmembrane region" description="Helical" evidence="9">
    <location>
        <begin position="6"/>
        <end position="25"/>
    </location>
</feature>
<evidence type="ECO:0000256" key="9">
    <source>
        <dbReference type="SAM" id="Phobius"/>
    </source>
</evidence>
<dbReference type="EMBL" id="CAEZXB010000032">
    <property type="protein sequence ID" value="CAB4683921.1"/>
    <property type="molecule type" value="Genomic_DNA"/>
</dbReference>
<dbReference type="EMBL" id="CAFBRC010000006">
    <property type="protein sequence ID" value="CAB5071551.1"/>
    <property type="molecule type" value="Genomic_DNA"/>
</dbReference>
<keyword evidence="7 9" id="KW-0472">Membrane</keyword>
<evidence type="ECO:0000313" key="13">
    <source>
        <dbReference type="EMBL" id="CAB5071551.1"/>
    </source>
</evidence>
<feature type="transmembrane region" description="Helical" evidence="9">
    <location>
        <begin position="251"/>
        <end position="275"/>
    </location>
</feature>
<feature type="transmembrane region" description="Helical" evidence="9">
    <location>
        <begin position="186"/>
        <end position="206"/>
    </location>
</feature>
<keyword evidence="3" id="KW-1003">Cell membrane</keyword>
<keyword evidence="5" id="KW-0029">Amino-acid transport</keyword>
<dbReference type="GO" id="GO:0005886">
    <property type="term" value="C:plasma membrane"/>
    <property type="evidence" value="ECO:0007669"/>
    <property type="project" value="UniProtKB-SubCell"/>
</dbReference>
<feature type="transmembrane region" description="Helical" evidence="9">
    <location>
        <begin position="127"/>
        <end position="153"/>
    </location>
</feature>
<organism evidence="12">
    <name type="scientific">freshwater metagenome</name>
    <dbReference type="NCBI Taxonomy" id="449393"/>
    <lineage>
        <taxon>unclassified sequences</taxon>
        <taxon>metagenomes</taxon>
        <taxon>ecological metagenomes</taxon>
    </lineage>
</organism>
<evidence type="ECO:0000256" key="4">
    <source>
        <dbReference type="ARBA" id="ARBA00022692"/>
    </source>
</evidence>
<keyword evidence="6 9" id="KW-1133">Transmembrane helix</keyword>
<dbReference type="GO" id="GO:0022857">
    <property type="term" value="F:transmembrane transporter activity"/>
    <property type="evidence" value="ECO:0007669"/>
    <property type="project" value="InterPro"/>
</dbReference>
<evidence type="ECO:0000313" key="10">
    <source>
        <dbReference type="EMBL" id="CAB4683921.1"/>
    </source>
</evidence>
<keyword evidence="4 9" id="KW-0812">Transmembrane</keyword>
<dbReference type="EMBL" id="CAFBAA010000023">
    <property type="protein sequence ID" value="CAB4843857.1"/>
    <property type="molecule type" value="Genomic_DNA"/>
</dbReference>
<name>A0A6J7BED7_9ZZZZ</name>
<dbReference type="GO" id="GO:0006865">
    <property type="term" value="P:amino acid transport"/>
    <property type="evidence" value="ECO:0007669"/>
    <property type="project" value="UniProtKB-KW"/>
</dbReference>
<proteinExistence type="inferred from homology"/>
<keyword evidence="2" id="KW-0813">Transport</keyword>
<dbReference type="InterPro" id="IPR001851">
    <property type="entry name" value="ABC_transp_permease"/>
</dbReference>
<evidence type="ECO:0000256" key="5">
    <source>
        <dbReference type="ARBA" id="ARBA00022970"/>
    </source>
</evidence>
<gene>
    <name evidence="10" type="ORF">UFOPK2342_01359</name>
    <name evidence="11" type="ORF">UFOPK2423_00553</name>
    <name evidence="12" type="ORF">UFOPK3266_00996</name>
    <name evidence="13" type="ORF">UFOPK4367_00151</name>
</gene>
<comment type="similarity">
    <text evidence="8">Belongs to the binding-protein-dependent transport system permease family. LivHM subfamily.</text>
</comment>
<evidence type="ECO:0000256" key="7">
    <source>
        <dbReference type="ARBA" id="ARBA00023136"/>
    </source>
</evidence>